<protein>
    <recommendedName>
        <fullName evidence="2">DUF3530 family protein</fullName>
    </recommendedName>
</protein>
<dbReference type="SUPFAM" id="SSF53474">
    <property type="entry name" value="alpha/beta-Hydrolases"/>
    <property type="match status" value="1"/>
</dbReference>
<accession>A0A3B0ZMZ4</accession>
<sequence length="283" mass="31840">MVGKMFNLKIHKHMILLLNSAFLLIFSHSLLASNLAKEKRWADQIVDSIMTGEAIWLEDGKNKFLALFTESTTTKTEGALIVVHGIGVHPNWPDVILPTRTELPDHGWATLSIQMPVLGNDKASKDYIPLLKEVNSRFNAAVQFLKQKNIQNIVIAAHSMGTTMANQYLTTKPDSTVRAYIAISMPNEPKSKELNNVKKLGEIKNIPVLDIYGSQDLDSVLRFSKKRLKAGQKANPKYKQVMIKGADHFYQSNNAQLTKIIRLWLLKNAPSKEILNNKTPENK</sequence>
<reference evidence="1" key="1">
    <citation type="submission" date="2018-06" db="EMBL/GenBank/DDBJ databases">
        <authorList>
            <person name="Zhirakovskaya E."/>
        </authorList>
    </citation>
    <scope>NUCLEOTIDE SEQUENCE</scope>
</reference>
<name>A0A3B0ZMZ4_9ZZZZ</name>
<evidence type="ECO:0008006" key="2">
    <source>
        <dbReference type="Google" id="ProtNLM"/>
    </source>
</evidence>
<dbReference type="Gene3D" id="3.40.50.1820">
    <property type="entry name" value="alpha/beta hydrolase"/>
    <property type="match status" value="1"/>
</dbReference>
<dbReference type="EMBL" id="UOFT01000040">
    <property type="protein sequence ID" value="VAW94818.1"/>
    <property type="molecule type" value="Genomic_DNA"/>
</dbReference>
<dbReference type="AlphaFoldDB" id="A0A3B0ZMZ4"/>
<dbReference type="Pfam" id="PF12048">
    <property type="entry name" value="DUF3530"/>
    <property type="match status" value="2"/>
</dbReference>
<dbReference type="InterPro" id="IPR029058">
    <property type="entry name" value="AB_hydrolase_fold"/>
</dbReference>
<organism evidence="1">
    <name type="scientific">hydrothermal vent metagenome</name>
    <dbReference type="NCBI Taxonomy" id="652676"/>
    <lineage>
        <taxon>unclassified sequences</taxon>
        <taxon>metagenomes</taxon>
        <taxon>ecological metagenomes</taxon>
    </lineage>
</organism>
<gene>
    <name evidence="1" type="ORF">MNBD_GAMMA23-1193</name>
</gene>
<evidence type="ECO:0000313" key="1">
    <source>
        <dbReference type="EMBL" id="VAW94818.1"/>
    </source>
</evidence>
<proteinExistence type="predicted"/>
<dbReference type="InterPro" id="IPR022529">
    <property type="entry name" value="DUF3530"/>
</dbReference>